<dbReference type="AlphaFoldDB" id="A0AAW1NBQ5"/>
<keyword evidence="3" id="KW-0067">ATP-binding</keyword>
<accession>A0AAW1NBQ5</accession>
<dbReference type="InterPro" id="IPR013126">
    <property type="entry name" value="Hsp_70_fam"/>
</dbReference>
<dbReference type="Pfam" id="PF00012">
    <property type="entry name" value="HSP70"/>
    <property type="match status" value="1"/>
</dbReference>
<dbReference type="Proteomes" id="UP001458880">
    <property type="component" value="Unassembled WGS sequence"/>
</dbReference>
<keyword evidence="5" id="KW-1185">Reference proteome</keyword>
<reference evidence="4 5" key="1">
    <citation type="journal article" date="2024" name="BMC Genomics">
        <title>De novo assembly and annotation of Popillia japonica's genome with initial clues to its potential as an invasive pest.</title>
        <authorList>
            <person name="Cucini C."/>
            <person name="Boschi S."/>
            <person name="Funari R."/>
            <person name="Cardaioli E."/>
            <person name="Iannotti N."/>
            <person name="Marturano G."/>
            <person name="Paoli F."/>
            <person name="Bruttini M."/>
            <person name="Carapelli A."/>
            <person name="Frati F."/>
            <person name="Nardi F."/>
        </authorList>
    </citation>
    <scope>NUCLEOTIDE SEQUENCE [LARGE SCALE GENOMIC DNA]</scope>
    <source>
        <strain evidence="4">DMR45628</strain>
    </source>
</reference>
<dbReference type="EMBL" id="JASPKY010000007">
    <property type="protein sequence ID" value="KAK9754527.1"/>
    <property type="molecule type" value="Genomic_DNA"/>
</dbReference>
<sequence length="115" mass="12522">MIQDVTPMSLITDVVDGISVIIPRNSVLPVSNTKTYQTIIDNQAIIHCKVYEGEIAGTQNFLGLVSLTNIPRAPAGKEKCDLKFSIDENGVLNVTAMLQSTGEVHEIVIDRSLIK</sequence>
<gene>
    <name evidence="4" type="ORF">QE152_g1233</name>
</gene>
<dbReference type="SUPFAM" id="SSF100920">
    <property type="entry name" value="Heat shock protein 70kD (HSP70), peptide-binding domain"/>
    <property type="match status" value="1"/>
</dbReference>
<evidence type="ECO:0000256" key="1">
    <source>
        <dbReference type="ARBA" id="ARBA00007381"/>
    </source>
</evidence>
<dbReference type="GO" id="GO:0005524">
    <property type="term" value="F:ATP binding"/>
    <property type="evidence" value="ECO:0007669"/>
    <property type="project" value="UniProtKB-KW"/>
</dbReference>
<comment type="similarity">
    <text evidence="1">Belongs to the heat shock protein 70 family.</text>
</comment>
<protein>
    <submittedName>
        <fullName evidence="4">Hsp70 protein</fullName>
    </submittedName>
</protein>
<evidence type="ECO:0000313" key="5">
    <source>
        <dbReference type="Proteomes" id="UP001458880"/>
    </source>
</evidence>
<dbReference type="GO" id="GO:0140662">
    <property type="term" value="F:ATP-dependent protein folding chaperone"/>
    <property type="evidence" value="ECO:0007669"/>
    <property type="project" value="InterPro"/>
</dbReference>
<organism evidence="4 5">
    <name type="scientific">Popillia japonica</name>
    <name type="common">Japanese beetle</name>
    <dbReference type="NCBI Taxonomy" id="7064"/>
    <lineage>
        <taxon>Eukaryota</taxon>
        <taxon>Metazoa</taxon>
        <taxon>Ecdysozoa</taxon>
        <taxon>Arthropoda</taxon>
        <taxon>Hexapoda</taxon>
        <taxon>Insecta</taxon>
        <taxon>Pterygota</taxon>
        <taxon>Neoptera</taxon>
        <taxon>Endopterygota</taxon>
        <taxon>Coleoptera</taxon>
        <taxon>Polyphaga</taxon>
        <taxon>Scarabaeiformia</taxon>
        <taxon>Scarabaeidae</taxon>
        <taxon>Rutelinae</taxon>
        <taxon>Popillia</taxon>
    </lineage>
</organism>
<name>A0AAW1NBQ5_POPJA</name>
<evidence type="ECO:0000313" key="4">
    <source>
        <dbReference type="EMBL" id="KAK9754527.1"/>
    </source>
</evidence>
<comment type="caution">
    <text evidence="4">The sequence shown here is derived from an EMBL/GenBank/DDBJ whole genome shotgun (WGS) entry which is preliminary data.</text>
</comment>
<dbReference type="PANTHER" id="PTHR19375">
    <property type="entry name" value="HEAT SHOCK PROTEIN 70KDA"/>
    <property type="match status" value="1"/>
</dbReference>
<proteinExistence type="inferred from homology"/>
<dbReference type="Gene3D" id="2.60.34.10">
    <property type="entry name" value="Substrate Binding Domain Of DNAk, Chain A, domain 1"/>
    <property type="match status" value="1"/>
</dbReference>
<evidence type="ECO:0000256" key="3">
    <source>
        <dbReference type="ARBA" id="ARBA00022840"/>
    </source>
</evidence>
<keyword evidence="2" id="KW-0547">Nucleotide-binding</keyword>
<dbReference type="InterPro" id="IPR029047">
    <property type="entry name" value="HSP70_peptide-bd_sf"/>
</dbReference>
<evidence type="ECO:0000256" key="2">
    <source>
        <dbReference type="ARBA" id="ARBA00022741"/>
    </source>
</evidence>